<evidence type="ECO:0008006" key="4">
    <source>
        <dbReference type="Google" id="ProtNLM"/>
    </source>
</evidence>
<feature type="transmembrane region" description="Helical" evidence="1">
    <location>
        <begin position="9"/>
        <end position="27"/>
    </location>
</feature>
<keyword evidence="1" id="KW-0472">Membrane</keyword>
<dbReference type="EMBL" id="AE016827">
    <property type="protein sequence ID" value="AAU37272.1"/>
    <property type="molecule type" value="Genomic_DNA"/>
</dbReference>
<feature type="transmembrane region" description="Helical" evidence="1">
    <location>
        <begin position="398"/>
        <end position="417"/>
    </location>
</feature>
<evidence type="ECO:0000256" key="1">
    <source>
        <dbReference type="SAM" id="Phobius"/>
    </source>
</evidence>
<dbReference type="eggNOG" id="COG2246">
    <property type="taxonomic scope" value="Bacteria"/>
</dbReference>
<feature type="transmembrane region" description="Helical" evidence="1">
    <location>
        <begin position="220"/>
        <end position="238"/>
    </location>
</feature>
<dbReference type="RefSeq" id="WP_011199844.1">
    <property type="nucleotide sequence ID" value="NC_006300.1"/>
</dbReference>
<feature type="transmembrane region" description="Helical" evidence="1">
    <location>
        <begin position="678"/>
        <end position="697"/>
    </location>
</feature>
<proteinExistence type="predicted"/>
<keyword evidence="3" id="KW-1185">Reference proteome</keyword>
<keyword evidence="1" id="KW-1133">Transmembrane helix</keyword>
<feature type="transmembrane region" description="Helical" evidence="1">
    <location>
        <begin position="429"/>
        <end position="451"/>
    </location>
</feature>
<feature type="transmembrane region" description="Helical" evidence="1">
    <location>
        <begin position="182"/>
        <end position="214"/>
    </location>
</feature>
<dbReference type="HOGENOM" id="CLU_023095_0_0_6"/>
<evidence type="ECO:0000313" key="3">
    <source>
        <dbReference type="Proteomes" id="UP000000607"/>
    </source>
</evidence>
<dbReference type="STRING" id="221988.MS0665"/>
<feature type="transmembrane region" description="Helical" evidence="1">
    <location>
        <begin position="127"/>
        <end position="146"/>
    </location>
</feature>
<gene>
    <name evidence="2" type="ordered locus">MS0665</name>
</gene>
<dbReference type="AlphaFoldDB" id="Q65UT8"/>
<protein>
    <recommendedName>
        <fullName evidence="4">YfhO family protein</fullName>
    </recommendedName>
</protein>
<reference evidence="2 3" key="1">
    <citation type="journal article" date="2004" name="Nat. Biotechnol.">
        <title>The genome sequence of the capnophilic rumen bacterium Mannheimia succiniciproducens.</title>
        <authorList>
            <person name="Hong S.H."/>
            <person name="Kim J.S."/>
            <person name="Lee S.Y."/>
            <person name="In Y.H."/>
            <person name="Choi S.S."/>
            <person name="Rih J.-K."/>
            <person name="Kim C.H."/>
            <person name="Jeong H."/>
            <person name="Hur C.G."/>
            <person name="Kim J.J."/>
        </authorList>
    </citation>
    <scope>NUCLEOTIDE SEQUENCE [LARGE SCALE GENOMIC DNA]</scope>
    <source>
        <strain evidence="3">KCTC 0769BP / MBEL55E</strain>
    </source>
</reference>
<dbReference type="KEGG" id="msu:MS0665"/>
<accession>Q65UT8</accession>
<feature type="transmembrane region" description="Helical" evidence="1">
    <location>
        <begin position="152"/>
        <end position="170"/>
    </location>
</feature>
<feature type="transmembrane region" description="Helical" evidence="1">
    <location>
        <begin position="319"/>
        <end position="336"/>
    </location>
</feature>
<feature type="transmembrane region" description="Helical" evidence="1">
    <location>
        <begin position="286"/>
        <end position="307"/>
    </location>
</feature>
<evidence type="ECO:0000313" key="2">
    <source>
        <dbReference type="EMBL" id="AAU37272.1"/>
    </source>
</evidence>
<name>Q65UT8_MANSM</name>
<dbReference type="Proteomes" id="UP000000607">
    <property type="component" value="Chromosome"/>
</dbReference>
<feature type="transmembrane region" description="Helical" evidence="1">
    <location>
        <begin position="376"/>
        <end position="392"/>
    </location>
</feature>
<keyword evidence="1" id="KW-0812">Transmembrane</keyword>
<organism evidence="2 3">
    <name type="scientific">Mannheimia succiniciproducens (strain KCTC 0769BP / MBEL55E)</name>
    <dbReference type="NCBI Taxonomy" id="221988"/>
    <lineage>
        <taxon>Bacteria</taxon>
        <taxon>Pseudomonadati</taxon>
        <taxon>Pseudomonadota</taxon>
        <taxon>Gammaproteobacteria</taxon>
        <taxon>Pasteurellales</taxon>
        <taxon>Pasteurellaceae</taxon>
        <taxon>Basfia</taxon>
    </lineage>
</organism>
<sequence length="707" mass="81165">MNKYLKSDFIFSLFLSIAIMFICLYFEKSFFFVDDAQNEFLPFTRQIGNVWLNGEIPFILKNTFIGSNTMIDIHRAIFLPQNIFLSILSVKITSLKIISIIAAFINLFVMSFSALKLSEAFSLTKAAGIVLAFLFCINPIFLYFYLESWWNAAAGQAWFVASLASVAWLMRAFSIKRLLLNVITVLSIFASGWPHSVLVYGFLALIFSIFLYLNKRHNDLILFVLISFSIILIAIPLYSEYVISGDLINRQSFKFNNVGNFLSTTLNQLLLTFNVTYYHFMHRYGGYSITHIPMGYSSIYILLLICFGSLKNIARNPNSLFLLVLCTVFFILTQTPTEIGPFRYPFRFTPYFSEVLTMLSIFSLEKLGIVKTRARVFLVVLLLSISLLLSIFSLEENFGKYAILQFLFFAVTTWYVVRYNSISLKSGLPYTAFIFLLMLLAKDSVIGYLSFPDLKNSINMENNYSQGGYILSLTNGKRPKNNLEDLNSTHFMLYGLKSINGASPVGNKYISKTISTRSSQAFFNAKETILGLSKTYKDKCYFDLFGIDTVILNKKDNSSLISQKLSDCGFSERKVKSHDVIYFLRNDFNAKGSVSYHSDTLSINQQISLKNNSEFYQLSGLKGDELIFNRVYWYGYRAYINDKEIPLLNYDGLLRIILDHDYQNGVLRLEYFPKSWKYALLIALSGFLLLLFSVGYMQRMRKWVSLN</sequence>